<comment type="caution">
    <text evidence="1">The sequence shown here is derived from an EMBL/GenBank/DDBJ whole genome shotgun (WGS) entry which is preliminary data.</text>
</comment>
<dbReference type="Proteomes" id="UP000830375">
    <property type="component" value="Unassembled WGS sequence"/>
</dbReference>
<dbReference type="EMBL" id="JACTAM010000018">
    <property type="protein sequence ID" value="KAI2653805.1"/>
    <property type="molecule type" value="Genomic_DNA"/>
</dbReference>
<evidence type="ECO:0000313" key="2">
    <source>
        <dbReference type="Proteomes" id="UP000830375"/>
    </source>
</evidence>
<organism evidence="1 2">
    <name type="scientific">Labeo rohita</name>
    <name type="common">Indian major carp</name>
    <name type="synonym">Cyprinus rohita</name>
    <dbReference type="NCBI Taxonomy" id="84645"/>
    <lineage>
        <taxon>Eukaryota</taxon>
        <taxon>Metazoa</taxon>
        <taxon>Chordata</taxon>
        <taxon>Craniata</taxon>
        <taxon>Vertebrata</taxon>
        <taxon>Euteleostomi</taxon>
        <taxon>Actinopterygii</taxon>
        <taxon>Neopterygii</taxon>
        <taxon>Teleostei</taxon>
        <taxon>Ostariophysi</taxon>
        <taxon>Cypriniformes</taxon>
        <taxon>Cyprinidae</taxon>
        <taxon>Labeoninae</taxon>
        <taxon>Labeonini</taxon>
        <taxon>Labeo</taxon>
    </lineage>
</organism>
<gene>
    <name evidence="1" type="ORF">H4Q32_014153</name>
</gene>
<proteinExistence type="predicted"/>
<accession>A0ABQ8LTR6</accession>
<name>A0ABQ8LTR6_LABRO</name>
<evidence type="ECO:0000313" key="1">
    <source>
        <dbReference type="EMBL" id="KAI2653805.1"/>
    </source>
</evidence>
<reference evidence="1 2" key="1">
    <citation type="submission" date="2022-01" db="EMBL/GenBank/DDBJ databases">
        <title>A high-quality chromosome-level genome assembly of rohu carp, Labeo rohita.</title>
        <authorList>
            <person name="Arick M.A. II"/>
            <person name="Hsu C.-Y."/>
            <person name="Magbanua Z."/>
            <person name="Pechanova O."/>
            <person name="Grover C."/>
            <person name="Miller E."/>
            <person name="Thrash A."/>
            <person name="Ezzel L."/>
            <person name="Alam S."/>
            <person name="Benzie J."/>
            <person name="Hamilton M."/>
            <person name="Karsi A."/>
            <person name="Lawrence M.L."/>
            <person name="Peterson D.G."/>
        </authorList>
    </citation>
    <scope>NUCLEOTIDE SEQUENCE [LARGE SCALE GENOMIC DNA]</scope>
    <source>
        <strain evidence="2">BAU-BD-2019</strain>
        <tissue evidence="1">Blood</tissue>
    </source>
</reference>
<sequence>MAEFSSPPLVPILPVPGEPPIPWASWFDDFIVYLEAVDYSDIPNQRMIALLRHCVRAEGKRIYIALGHAETYKEVVALLANHFMGHQRKQHTPASNNCTEIRHISVDQTAFKMCTVLLCEVTIPLLMDTNAAASLLNATLRSAFTHRSLVDSEVSPIIQPLYRIPLASRNLTLNAEKCTFITSTIDFVGFRLTPRGNAPLQ</sequence>
<protein>
    <submittedName>
        <fullName evidence="1">tRNA(Ile)-lysidine synthase</fullName>
    </submittedName>
</protein>
<keyword evidence="2" id="KW-1185">Reference proteome</keyword>